<reference evidence="2 3" key="1">
    <citation type="submission" date="2019-03" db="EMBL/GenBank/DDBJ databases">
        <title>Novel species of Flavobacterium.</title>
        <authorList>
            <person name="Liu Q."/>
            <person name="Xin Y.-H."/>
        </authorList>
    </citation>
    <scope>NUCLEOTIDE SEQUENCE [LARGE SCALE GENOMIC DNA]</scope>
    <source>
        <strain evidence="2 3">LB3P52</strain>
    </source>
</reference>
<keyword evidence="3" id="KW-1185">Reference proteome</keyword>
<organism evidence="2 3">
    <name type="scientific">Flavobacterium rhamnosiphilum</name>
    <dbReference type="NCBI Taxonomy" id="2541724"/>
    <lineage>
        <taxon>Bacteria</taxon>
        <taxon>Pseudomonadati</taxon>
        <taxon>Bacteroidota</taxon>
        <taxon>Flavobacteriia</taxon>
        <taxon>Flavobacteriales</taxon>
        <taxon>Flavobacteriaceae</taxon>
        <taxon>Flavobacterium</taxon>
    </lineage>
</organism>
<evidence type="ECO:0000313" key="2">
    <source>
        <dbReference type="EMBL" id="TDE46874.1"/>
    </source>
</evidence>
<name>A0A4V2Z9R3_9FLAO</name>
<dbReference type="Proteomes" id="UP000294814">
    <property type="component" value="Unassembled WGS sequence"/>
</dbReference>
<evidence type="ECO:0000313" key="3">
    <source>
        <dbReference type="Proteomes" id="UP000294814"/>
    </source>
</evidence>
<keyword evidence="1" id="KW-0812">Transmembrane</keyword>
<sequence length="165" mass="19694">MTYKKAQPKIADSLSVFIDQIEKIEKNTESLQKVSDGLNKKIEIFNQFEPKINFKPLETINNKHIAVLEEMTFRINTVLNNHAKDLENERMQKDSFFFRFSIMIGFMFLVTVTTSYLSFKHYFRKEKAETLLLESEALRHKNEAKFVEFLNDNQLKNKYKKWLNK</sequence>
<feature type="transmembrane region" description="Helical" evidence="1">
    <location>
        <begin position="96"/>
        <end position="119"/>
    </location>
</feature>
<protein>
    <submittedName>
        <fullName evidence="2">Uncharacterized protein</fullName>
    </submittedName>
</protein>
<keyword evidence="1" id="KW-1133">Transmembrane helix</keyword>
<dbReference type="EMBL" id="SMLG01000001">
    <property type="protein sequence ID" value="TDE46874.1"/>
    <property type="molecule type" value="Genomic_DNA"/>
</dbReference>
<gene>
    <name evidence="2" type="ORF">E0I26_01955</name>
</gene>
<keyword evidence="1" id="KW-0472">Membrane</keyword>
<dbReference type="OrthoDB" id="9873100at2"/>
<dbReference type="RefSeq" id="WP_131914816.1">
    <property type="nucleotide sequence ID" value="NZ_SMLG01000001.1"/>
</dbReference>
<accession>A0A4V2Z9R3</accession>
<proteinExistence type="predicted"/>
<dbReference type="AlphaFoldDB" id="A0A4V2Z9R3"/>
<comment type="caution">
    <text evidence="2">The sequence shown here is derived from an EMBL/GenBank/DDBJ whole genome shotgun (WGS) entry which is preliminary data.</text>
</comment>
<evidence type="ECO:0000256" key="1">
    <source>
        <dbReference type="SAM" id="Phobius"/>
    </source>
</evidence>